<comment type="caution">
    <text evidence="10">The sequence shown here is derived from an EMBL/GenBank/DDBJ whole genome shotgun (WGS) entry which is preliminary data.</text>
</comment>
<accession>A0A8J5RLC4</accession>
<evidence type="ECO:0000256" key="1">
    <source>
        <dbReference type="ARBA" id="ARBA00002689"/>
    </source>
</evidence>
<evidence type="ECO:0000256" key="3">
    <source>
        <dbReference type="ARBA" id="ARBA00006792"/>
    </source>
</evidence>
<dbReference type="AlphaFoldDB" id="A0A8J5RLC4"/>
<evidence type="ECO:0000256" key="2">
    <source>
        <dbReference type="ARBA" id="ARBA00004434"/>
    </source>
</evidence>
<keyword evidence="5" id="KW-0999">Mitochondrion inner membrane</keyword>
<comment type="subcellular location">
    <subcellularLocation>
        <location evidence="2">Mitochondrion inner membrane</location>
        <topology evidence="2">Single-pass membrane protein</topology>
    </subcellularLocation>
</comment>
<keyword evidence="7" id="KW-0496">Mitochondrion</keyword>
<evidence type="ECO:0000256" key="9">
    <source>
        <dbReference type="SAM" id="MobiDB-lite"/>
    </source>
</evidence>
<evidence type="ECO:0000256" key="6">
    <source>
        <dbReference type="ARBA" id="ARBA00022989"/>
    </source>
</evidence>
<evidence type="ECO:0000256" key="8">
    <source>
        <dbReference type="ARBA" id="ARBA00023136"/>
    </source>
</evidence>
<sequence>MADSSENTAVAPAPAPAPTSAPAPPPPSSPPTKSRIPPQYNLDAKWDVCLDLSVDRVAYSSLAGAFAGLLLFRKDPSYPALQSHCFRFR</sequence>
<comment type="similarity">
    <text evidence="3">Belongs to the MICOS complex subunit Mic10 family.</text>
</comment>
<keyword evidence="11" id="KW-1185">Reference proteome</keyword>
<evidence type="ECO:0000256" key="4">
    <source>
        <dbReference type="ARBA" id="ARBA00022692"/>
    </source>
</evidence>
<evidence type="ECO:0000313" key="11">
    <source>
        <dbReference type="Proteomes" id="UP000729402"/>
    </source>
</evidence>
<protein>
    <submittedName>
        <fullName evidence="10">Uncharacterized protein</fullName>
    </submittedName>
</protein>
<evidence type="ECO:0000256" key="5">
    <source>
        <dbReference type="ARBA" id="ARBA00022792"/>
    </source>
</evidence>
<dbReference type="PANTHER" id="PTHR21304:SF0">
    <property type="entry name" value="MICOS COMPLEX SUBUNIT MIC10"/>
    <property type="match status" value="1"/>
</dbReference>
<dbReference type="Pfam" id="PF04418">
    <property type="entry name" value="DUF543"/>
    <property type="match status" value="1"/>
</dbReference>
<comment type="function">
    <text evidence="1">Component of the MICOS complex, a large protein complex of the mitochondrial inner membrane that plays crucial roles in the maintenance of crista junctions, inner membrane architecture, and formation of contact sites to the outer membrane.</text>
</comment>
<keyword evidence="4" id="KW-0812">Transmembrane</keyword>
<reference evidence="10" key="1">
    <citation type="journal article" date="2021" name="bioRxiv">
        <title>Whole Genome Assembly and Annotation of Northern Wild Rice, Zizania palustris L., Supports a Whole Genome Duplication in the Zizania Genus.</title>
        <authorList>
            <person name="Haas M."/>
            <person name="Kono T."/>
            <person name="Macchietto M."/>
            <person name="Millas R."/>
            <person name="McGilp L."/>
            <person name="Shao M."/>
            <person name="Duquette J."/>
            <person name="Hirsch C.N."/>
            <person name="Kimball J."/>
        </authorList>
    </citation>
    <scope>NUCLEOTIDE SEQUENCE</scope>
    <source>
        <tissue evidence="10">Fresh leaf tissue</tissue>
    </source>
</reference>
<dbReference type="EMBL" id="JAAALK010000286">
    <property type="protein sequence ID" value="KAG8061370.1"/>
    <property type="molecule type" value="Genomic_DNA"/>
</dbReference>
<reference evidence="10" key="2">
    <citation type="submission" date="2021-02" db="EMBL/GenBank/DDBJ databases">
        <authorList>
            <person name="Kimball J.A."/>
            <person name="Haas M.W."/>
            <person name="Macchietto M."/>
            <person name="Kono T."/>
            <person name="Duquette J."/>
            <person name="Shao M."/>
        </authorList>
    </citation>
    <scope>NUCLEOTIDE SEQUENCE</scope>
    <source>
        <tissue evidence="10">Fresh leaf tissue</tissue>
    </source>
</reference>
<name>A0A8J5RLC4_ZIZPA</name>
<keyword evidence="6" id="KW-1133">Transmembrane helix</keyword>
<organism evidence="10 11">
    <name type="scientific">Zizania palustris</name>
    <name type="common">Northern wild rice</name>
    <dbReference type="NCBI Taxonomy" id="103762"/>
    <lineage>
        <taxon>Eukaryota</taxon>
        <taxon>Viridiplantae</taxon>
        <taxon>Streptophyta</taxon>
        <taxon>Embryophyta</taxon>
        <taxon>Tracheophyta</taxon>
        <taxon>Spermatophyta</taxon>
        <taxon>Magnoliopsida</taxon>
        <taxon>Liliopsida</taxon>
        <taxon>Poales</taxon>
        <taxon>Poaceae</taxon>
        <taxon>BOP clade</taxon>
        <taxon>Oryzoideae</taxon>
        <taxon>Oryzeae</taxon>
        <taxon>Zizaniinae</taxon>
        <taxon>Zizania</taxon>
    </lineage>
</organism>
<keyword evidence="8" id="KW-0472">Membrane</keyword>
<evidence type="ECO:0000313" key="10">
    <source>
        <dbReference type="EMBL" id="KAG8061370.1"/>
    </source>
</evidence>
<proteinExistence type="inferred from homology"/>
<feature type="region of interest" description="Disordered" evidence="9">
    <location>
        <begin position="1"/>
        <end position="38"/>
    </location>
</feature>
<dbReference type="InterPro" id="IPR007512">
    <property type="entry name" value="Mic10"/>
</dbReference>
<evidence type="ECO:0000256" key="7">
    <source>
        <dbReference type="ARBA" id="ARBA00023128"/>
    </source>
</evidence>
<feature type="compositionally biased region" description="Pro residues" evidence="9">
    <location>
        <begin position="13"/>
        <end position="30"/>
    </location>
</feature>
<dbReference type="PANTHER" id="PTHR21304">
    <property type="entry name" value="MICOS COMPLEX SUBUNIT MIC10"/>
    <property type="match status" value="1"/>
</dbReference>
<dbReference type="GO" id="GO:0061617">
    <property type="term" value="C:MICOS complex"/>
    <property type="evidence" value="ECO:0007669"/>
    <property type="project" value="InterPro"/>
</dbReference>
<gene>
    <name evidence="10" type="ORF">GUJ93_ZPchr0003g17023</name>
</gene>
<dbReference type="Proteomes" id="UP000729402">
    <property type="component" value="Unassembled WGS sequence"/>
</dbReference>